<gene>
    <name evidence="1" type="ORF">Ga0080559_TMP157</name>
</gene>
<geneLocation type="plasmid" evidence="2">
    <name>ptpro5</name>
</geneLocation>
<dbReference type="AlphaFoldDB" id="A0A1U7DDC9"/>
<dbReference type="Gene3D" id="6.10.10.120">
    <property type="entry name" value="Antitoxin ParD1-like"/>
    <property type="match status" value="1"/>
</dbReference>
<evidence type="ECO:0000313" key="2">
    <source>
        <dbReference type="Proteomes" id="UP000186559"/>
    </source>
</evidence>
<proteinExistence type="predicted"/>
<protein>
    <submittedName>
        <fullName evidence="1">Putative addiction module antidote protein, CC2985 family</fullName>
    </submittedName>
</protein>
<sequence length="53" mass="5801">MIRASLRLMEEQEGQRARLRVALMEGKDSGDAGPLDMATIKREARARSGANDA</sequence>
<accession>A0A1U7DDC9</accession>
<dbReference type="KEGG" id="tpro:Ga0080559_TMP157"/>
<dbReference type="InterPro" id="IPR022789">
    <property type="entry name" value="ParD"/>
</dbReference>
<keyword evidence="1" id="KW-0614">Plasmid</keyword>
<reference evidence="1 2" key="1">
    <citation type="submission" date="2016-03" db="EMBL/GenBank/DDBJ databases">
        <title>Deep-sea bacteria in the southern Pacific.</title>
        <authorList>
            <person name="Tang K."/>
        </authorList>
    </citation>
    <scope>NUCLEOTIDE SEQUENCE [LARGE SCALE GENOMIC DNA]</scope>
    <source>
        <strain evidence="1 2">JLT2016</strain>
        <plasmid evidence="2">Plasmid ptpro5</plasmid>
    </source>
</reference>
<dbReference type="Pfam" id="PF03693">
    <property type="entry name" value="ParD_antitoxin"/>
    <property type="match status" value="1"/>
</dbReference>
<dbReference type="Proteomes" id="UP000186559">
    <property type="component" value="Plasmid pTPRO5"/>
</dbReference>
<name>A0A1U7DDC9_9RHOB</name>
<dbReference type="EMBL" id="CP014801">
    <property type="protein sequence ID" value="APX26133.1"/>
    <property type="molecule type" value="Genomic_DNA"/>
</dbReference>
<keyword evidence="2" id="KW-1185">Reference proteome</keyword>
<organism evidence="1 2">
    <name type="scientific">Salipiger profundus</name>
    <dbReference type="NCBI Taxonomy" id="1229727"/>
    <lineage>
        <taxon>Bacteria</taxon>
        <taxon>Pseudomonadati</taxon>
        <taxon>Pseudomonadota</taxon>
        <taxon>Alphaproteobacteria</taxon>
        <taxon>Rhodobacterales</taxon>
        <taxon>Roseobacteraceae</taxon>
        <taxon>Salipiger</taxon>
    </lineage>
</organism>
<dbReference type="InterPro" id="IPR038296">
    <property type="entry name" value="ParD_sf"/>
</dbReference>
<evidence type="ECO:0000313" key="1">
    <source>
        <dbReference type="EMBL" id="APX26133.1"/>
    </source>
</evidence>